<gene>
    <name evidence="2" type="ORF">SPHINGO391_430075</name>
</gene>
<protein>
    <submittedName>
        <fullName evidence="2">Uncharacterized protein</fullName>
    </submittedName>
</protein>
<evidence type="ECO:0000256" key="1">
    <source>
        <dbReference type="SAM" id="MobiDB-lite"/>
    </source>
</evidence>
<reference evidence="2 3" key="1">
    <citation type="submission" date="2019-09" db="EMBL/GenBank/DDBJ databases">
        <authorList>
            <person name="Dittami M. S."/>
        </authorList>
    </citation>
    <scope>NUCLEOTIDE SEQUENCE [LARGE SCALE GENOMIC DNA]</scope>
    <source>
        <strain evidence="2">SPHINGO391</strain>
    </source>
</reference>
<evidence type="ECO:0000313" key="2">
    <source>
        <dbReference type="EMBL" id="VVT12765.1"/>
    </source>
</evidence>
<accession>A0A5E7Z163</accession>
<feature type="compositionally biased region" description="Low complexity" evidence="1">
    <location>
        <begin position="1"/>
        <end position="31"/>
    </location>
</feature>
<organism evidence="2 3">
    <name type="scientific">Sphingomonas aurantiaca</name>
    <dbReference type="NCBI Taxonomy" id="185949"/>
    <lineage>
        <taxon>Bacteria</taxon>
        <taxon>Pseudomonadati</taxon>
        <taxon>Pseudomonadota</taxon>
        <taxon>Alphaproteobacteria</taxon>
        <taxon>Sphingomonadales</taxon>
        <taxon>Sphingomonadaceae</taxon>
        <taxon>Sphingomonas</taxon>
    </lineage>
</organism>
<proteinExistence type="predicted"/>
<feature type="region of interest" description="Disordered" evidence="1">
    <location>
        <begin position="1"/>
        <end position="53"/>
    </location>
</feature>
<sequence>MTSSETASARSSAPSARSATRSASRAVTTARQPRAITSLASSRPKPVEQPEMNQTGVSEAMVQVFHIWGLAQNDRPVIWLRL</sequence>
<evidence type="ECO:0000313" key="3">
    <source>
        <dbReference type="Proteomes" id="UP000326857"/>
    </source>
</evidence>
<dbReference type="EMBL" id="CABVLI010000038">
    <property type="protein sequence ID" value="VVT12765.1"/>
    <property type="molecule type" value="Genomic_DNA"/>
</dbReference>
<dbReference type="Proteomes" id="UP000326857">
    <property type="component" value="Unassembled WGS sequence"/>
</dbReference>
<name>A0A5E7Z163_9SPHN</name>
<dbReference type="AlphaFoldDB" id="A0A5E7Z163"/>